<evidence type="ECO:0000256" key="2">
    <source>
        <dbReference type="SAM" id="MobiDB-lite"/>
    </source>
</evidence>
<keyword evidence="1" id="KW-0175">Coiled coil</keyword>
<accession>A0A024TGW5</accession>
<reference evidence="3" key="1">
    <citation type="submission" date="2013-12" db="EMBL/GenBank/DDBJ databases">
        <title>The Genome Sequence of Aphanomyces invadans NJM9701.</title>
        <authorList>
            <consortium name="The Broad Institute Genomics Platform"/>
            <person name="Russ C."/>
            <person name="Tyler B."/>
            <person name="van West P."/>
            <person name="Dieguez-Uribeondo J."/>
            <person name="Young S.K."/>
            <person name="Zeng Q."/>
            <person name="Gargeya S."/>
            <person name="Fitzgerald M."/>
            <person name="Abouelleil A."/>
            <person name="Alvarado L."/>
            <person name="Chapman S.B."/>
            <person name="Gainer-Dewar J."/>
            <person name="Goldberg J."/>
            <person name="Griggs A."/>
            <person name="Gujja S."/>
            <person name="Hansen M."/>
            <person name="Howarth C."/>
            <person name="Imamovic A."/>
            <person name="Ireland A."/>
            <person name="Larimer J."/>
            <person name="McCowan C."/>
            <person name="Murphy C."/>
            <person name="Pearson M."/>
            <person name="Poon T.W."/>
            <person name="Priest M."/>
            <person name="Roberts A."/>
            <person name="Saif S."/>
            <person name="Shea T."/>
            <person name="Sykes S."/>
            <person name="Wortman J."/>
            <person name="Nusbaum C."/>
            <person name="Birren B."/>
        </authorList>
    </citation>
    <scope>NUCLEOTIDE SEQUENCE [LARGE SCALE GENOMIC DNA]</scope>
    <source>
        <strain evidence="3">NJM9701</strain>
    </source>
</reference>
<evidence type="ECO:0008006" key="4">
    <source>
        <dbReference type="Google" id="ProtNLM"/>
    </source>
</evidence>
<organism evidence="3">
    <name type="scientific">Aphanomyces invadans</name>
    <dbReference type="NCBI Taxonomy" id="157072"/>
    <lineage>
        <taxon>Eukaryota</taxon>
        <taxon>Sar</taxon>
        <taxon>Stramenopiles</taxon>
        <taxon>Oomycota</taxon>
        <taxon>Saprolegniomycetes</taxon>
        <taxon>Saprolegniales</taxon>
        <taxon>Verrucalvaceae</taxon>
        <taxon>Aphanomyces</taxon>
    </lineage>
</organism>
<feature type="coiled-coil region" evidence="1">
    <location>
        <begin position="26"/>
        <end position="53"/>
    </location>
</feature>
<dbReference type="GeneID" id="20090078"/>
<feature type="region of interest" description="Disordered" evidence="2">
    <location>
        <begin position="1"/>
        <end position="24"/>
    </location>
</feature>
<proteinExistence type="predicted"/>
<feature type="compositionally biased region" description="Basic residues" evidence="2">
    <location>
        <begin position="1"/>
        <end position="12"/>
    </location>
</feature>
<evidence type="ECO:0000313" key="3">
    <source>
        <dbReference type="EMBL" id="ETV92821.1"/>
    </source>
</evidence>
<dbReference type="OrthoDB" id="71603at2759"/>
<dbReference type="AlphaFoldDB" id="A0A024TGW5"/>
<dbReference type="RefSeq" id="XP_008878591.1">
    <property type="nucleotide sequence ID" value="XM_008880369.1"/>
</dbReference>
<dbReference type="EMBL" id="KI913997">
    <property type="protein sequence ID" value="ETV92821.1"/>
    <property type="molecule type" value="Genomic_DNA"/>
</dbReference>
<dbReference type="VEuPathDB" id="FungiDB:H310_13028"/>
<name>A0A024TGW5_9STRA</name>
<evidence type="ECO:0000256" key="1">
    <source>
        <dbReference type="SAM" id="Coils"/>
    </source>
</evidence>
<protein>
    <recommendedName>
        <fullName evidence="4">Bzip transcription factor</fullName>
    </recommendedName>
</protein>
<gene>
    <name evidence="3" type="ORF">H310_13028</name>
</gene>
<sequence length="253" mass="28392">MAPPRRPRRMAHEKKSPPSAPSNDAMDCLECEVRALTRTTAQLEGQVETLRATLLRFPQWRSDTATRLCKEYWLMFRQGYAIHDPLLAAKQTAMCHAVMCQDVAVWNHGVGPTGILTQWKRWVSLFHNIHRDLHSIDVVHCEPTCIVRTHGTIHLHVSRSTIEQLFPHILANEALVQQVIGIVLAAPLQVDYIMDTSCHRIQVVTGHIDLTQAFHAVLGSLTVTNTILAHSRVQSSGEIPAMARLETSRPATE</sequence>